<feature type="compositionally biased region" description="Basic and acidic residues" evidence="1">
    <location>
        <begin position="79"/>
        <end position="93"/>
    </location>
</feature>
<feature type="region of interest" description="Disordered" evidence="1">
    <location>
        <begin position="45"/>
        <end position="137"/>
    </location>
</feature>
<feature type="compositionally biased region" description="Low complexity" evidence="1">
    <location>
        <begin position="126"/>
        <end position="137"/>
    </location>
</feature>
<organism evidence="3 4">
    <name type="scientific">Fusarium langsethiae</name>
    <dbReference type="NCBI Taxonomy" id="179993"/>
    <lineage>
        <taxon>Eukaryota</taxon>
        <taxon>Fungi</taxon>
        <taxon>Dikarya</taxon>
        <taxon>Ascomycota</taxon>
        <taxon>Pezizomycotina</taxon>
        <taxon>Sordariomycetes</taxon>
        <taxon>Hypocreomycetidae</taxon>
        <taxon>Hypocreales</taxon>
        <taxon>Nectriaceae</taxon>
        <taxon>Fusarium</taxon>
    </lineage>
</organism>
<evidence type="ECO:0000313" key="3">
    <source>
        <dbReference type="EMBL" id="KPA35446.1"/>
    </source>
</evidence>
<evidence type="ECO:0000256" key="1">
    <source>
        <dbReference type="SAM" id="MobiDB-lite"/>
    </source>
</evidence>
<feature type="domain" description="PD-(D/E)XK nuclease-like" evidence="2">
    <location>
        <begin position="199"/>
        <end position="459"/>
    </location>
</feature>
<dbReference type="AlphaFoldDB" id="A0A0M9EM31"/>
<comment type="caution">
    <text evidence="3">The sequence shown here is derived from an EMBL/GenBank/DDBJ whole genome shotgun (WGS) entry which is preliminary data.</text>
</comment>
<accession>A0A0M9EM31</accession>
<dbReference type="Proteomes" id="UP000037904">
    <property type="component" value="Unassembled WGS sequence"/>
</dbReference>
<proteinExistence type="predicted"/>
<gene>
    <name evidence="3" type="ORF">FLAG1_11850</name>
</gene>
<evidence type="ECO:0000313" key="4">
    <source>
        <dbReference type="Proteomes" id="UP000037904"/>
    </source>
</evidence>
<sequence length="474" mass="53481">MHIQRQIYPHQLSSDSVSFALMNSPARDTLDAFIEDWLSTITDDTQSTATTSPIASLRTDTKLYHDMPTPPPSSTTPTCRDRTSPKRARHDDIQDNPFDNDRTPVAPPRFSTINLPARPLSRQTPSLSSASSNGRSLSPVKKATLQLLEKPVYFVPIDDDAIRQLPEDILATYDRITEVVDDRINLLPRAVEEELRSMYRQSKLRPHYFFSHDDNKTPIHIQELAALRKIEQAAKTCQVEEASEAAWNVEVQGPLLELALEPFPSLSRDILTQARISRPFVPEMKAASHYDFTRTKMIDWGIRLHPSQPTTARIQEILLPLPENQRSINQSTYGPVRFDPIAVSIETKTANGGAEEARLQLGVWVAAWHQRIRTLMRPSQAIVTLPLILVLEHKWQLLFACDRGSHIVSIPVPSAISKLTQPEQDIVESVDIGDTKGLMGMYTVLSVLRTLATWVRSEYATWFENFVNSKVPSP</sequence>
<evidence type="ECO:0000259" key="2">
    <source>
        <dbReference type="Pfam" id="PF20516"/>
    </source>
</evidence>
<protein>
    <recommendedName>
        <fullName evidence="2">PD-(D/E)XK nuclease-like domain-containing protein</fullName>
    </recommendedName>
</protein>
<reference evidence="3 4" key="1">
    <citation type="submission" date="2015-04" db="EMBL/GenBank/DDBJ databases">
        <title>The draft genome sequence of Fusarium langsethiae, a T-2/HT-2 mycotoxin producer.</title>
        <authorList>
            <person name="Lysoe E."/>
            <person name="Divon H.H."/>
            <person name="Terzi V."/>
            <person name="Orru L."/>
            <person name="Lamontanara A."/>
            <person name="Kolseth A.-K."/>
            <person name="Frandsen R.J."/>
            <person name="Nielsen K."/>
            <person name="Thrane U."/>
        </authorList>
    </citation>
    <scope>NUCLEOTIDE SEQUENCE [LARGE SCALE GENOMIC DNA]</scope>
    <source>
        <strain evidence="3 4">Fl201059</strain>
    </source>
</reference>
<dbReference type="InterPro" id="IPR046797">
    <property type="entry name" value="PDDEXK_12"/>
</dbReference>
<dbReference type="Pfam" id="PF20516">
    <property type="entry name" value="PDDEXK_12"/>
    <property type="match status" value="1"/>
</dbReference>
<name>A0A0M9EM31_FUSLA</name>
<dbReference type="EMBL" id="JXCE01001116">
    <property type="protein sequence ID" value="KPA35446.1"/>
    <property type="molecule type" value="Genomic_DNA"/>
</dbReference>
<keyword evidence="4" id="KW-1185">Reference proteome</keyword>